<evidence type="ECO:0000256" key="5">
    <source>
        <dbReference type="ARBA" id="ARBA00022741"/>
    </source>
</evidence>
<evidence type="ECO:0000256" key="9">
    <source>
        <dbReference type="SAM" id="Phobius"/>
    </source>
</evidence>
<proteinExistence type="predicted"/>
<dbReference type="PRINTS" id="PR00344">
    <property type="entry name" value="BCTRLSENSOR"/>
</dbReference>
<evidence type="ECO:0000256" key="2">
    <source>
        <dbReference type="ARBA" id="ARBA00012438"/>
    </source>
</evidence>
<dbReference type="RefSeq" id="WP_111981160.1">
    <property type="nucleotide sequence ID" value="NZ_NFZS01000001.1"/>
</dbReference>
<dbReference type="SMART" id="SM00387">
    <property type="entry name" value="HATPase_c"/>
    <property type="match status" value="1"/>
</dbReference>
<keyword evidence="9" id="KW-1133">Transmembrane helix</keyword>
<accession>A0A328P719</accession>
<gene>
    <name evidence="11" type="ORF">CA260_04175</name>
</gene>
<evidence type="ECO:0000259" key="10">
    <source>
        <dbReference type="PROSITE" id="PS50109"/>
    </source>
</evidence>
<evidence type="ECO:0000256" key="4">
    <source>
        <dbReference type="ARBA" id="ARBA00022679"/>
    </source>
</evidence>
<dbReference type="CDD" id="cd00082">
    <property type="entry name" value="HisKA"/>
    <property type="match status" value="1"/>
</dbReference>
<dbReference type="Gene3D" id="3.30.565.10">
    <property type="entry name" value="Histidine kinase-like ATPase, C-terminal domain"/>
    <property type="match status" value="1"/>
</dbReference>
<evidence type="ECO:0000256" key="3">
    <source>
        <dbReference type="ARBA" id="ARBA00022553"/>
    </source>
</evidence>
<keyword evidence="8" id="KW-0902">Two-component regulatory system</keyword>
<dbReference type="Pfam" id="PF02518">
    <property type="entry name" value="HATPase_c"/>
    <property type="match status" value="1"/>
</dbReference>
<dbReference type="SUPFAM" id="SSF47384">
    <property type="entry name" value="Homodimeric domain of signal transducing histidine kinase"/>
    <property type="match status" value="1"/>
</dbReference>
<keyword evidence="6" id="KW-0418">Kinase</keyword>
<feature type="transmembrane region" description="Helical" evidence="9">
    <location>
        <begin position="66"/>
        <end position="84"/>
    </location>
</feature>
<dbReference type="AlphaFoldDB" id="A0A328P719"/>
<dbReference type="OrthoDB" id="9770473at2"/>
<comment type="catalytic activity">
    <reaction evidence="1">
        <text>ATP + protein L-histidine = ADP + protein N-phospho-L-histidine.</text>
        <dbReference type="EC" id="2.7.13.3"/>
    </reaction>
</comment>
<evidence type="ECO:0000313" key="12">
    <source>
        <dbReference type="Proteomes" id="UP000248926"/>
    </source>
</evidence>
<dbReference type="SUPFAM" id="SSF55874">
    <property type="entry name" value="ATPase domain of HSP90 chaperone/DNA topoisomerase II/histidine kinase"/>
    <property type="match status" value="1"/>
</dbReference>
<reference evidence="11 12" key="1">
    <citation type="journal article" date="2018" name="Genet. Mol. Biol.">
        <title>The genome sequence of Dyella jiangningensis FCAV SCS01 from a lignocellulose-decomposing microbial consortium metagenome reveals potential for biotechnological applications.</title>
        <authorList>
            <person name="Desiderato J.G."/>
            <person name="Alvarenga D.O."/>
            <person name="Constancio M.T.L."/>
            <person name="Alves L.M.C."/>
            <person name="Varani A.M."/>
        </authorList>
    </citation>
    <scope>NUCLEOTIDE SEQUENCE [LARGE SCALE GENOMIC DNA]</scope>
    <source>
        <strain evidence="11 12">FCAV SCS01</strain>
    </source>
</reference>
<evidence type="ECO:0000256" key="6">
    <source>
        <dbReference type="ARBA" id="ARBA00022777"/>
    </source>
</evidence>
<keyword evidence="9" id="KW-0472">Membrane</keyword>
<evidence type="ECO:0000256" key="1">
    <source>
        <dbReference type="ARBA" id="ARBA00000085"/>
    </source>
</evidence>
<feature type="transmembrane region" description="Helical" evidence="9">
    <location>
        <begin position="104"/>
        <end position="125"/>
    </location>
</feature>
<dbReference type="PANTHER" id="PTHR43065:SF46">
    <property type="entry name" value="C4-DICARBOXYLATE TRANSPORT SENSOR PROTEIN DCTB"/>
    <property type="match status" value="1"/>
</dbReference>
<keyword evidence="9" id="KW-0812">Transmembrane</keyword>
<dbReference type="InterPro" id="IPR036890">
    <property type="entry name" value="HATPase_C_sf"/>
</dbReference>
<dbReference type="EMBL" id="NFZS01000001">
    <property type="protein sequence ID" value="RAO77101.1"/>
    <property type="molecule type" value="Genomic_DNA"/>
</dbReference>
<protein>
    <recommendedName>
        <fullName evidence="2">histidine kinase</fullName>
        <ecNumber evidence="2">2.7.13.3</ecNumber>
    </recommendedName>
</protein>
<keyword evidence="12" id="KW-1185">Reference proteome</keyword>
<dbReference type="EC" id="2.7.13.3" evidence="2"/>
<sequence>MHVLLIVMGCVVPLNKLIQLQFTGYRHSMSAQAFIMDIVTDAVMTAAAWGCFYLVRTGRFRPGVRLYLVVMLSAAALAYSQIGLERLTNDPFPLLLLGLGGLALGRRALWLVLAVLMAIFGLGIASDLAQHIARGPLQWELNNKAPMAVSYLIVGLMLDRTISALRQSLTESNARGQMLQVVNARLHREMEDRARAQQLLIHAQKLETVGRVAGGVAHDFSNVLGVILGYAQRRERLADSGTNALVDAMQGVEKAARRGMSLTGRLLTFSRQEPTRLEVLSVEEALRELWPMVGQLFAANVRVELDECDEPLSIRFDRTQFELLVLNIAANARDAMPNGGVFRMGAQRDEASNTVELVLADSGIGMSEEVKARIFEAFFTTKPAGSGTGLGLAVVNDLVSAAGGRIEVHSAPGQGTRFRIGLPCVRNRSGETELHA</sequence>
<name>A0A328P719_9GAMM</name>
<dbReference type="InterPro" id="IPR003594">
    <property type="entry name" value="HATPase_dom"/>
</dbReference>
<keyword evidence="4" id="KW-0808">Transferase</keyword>
<keyword evidence="7" id="KW-0067">ATP-binding</keyword>
<feature type="transmembrane region" description="Helical" evidence="9">
    <location>
        <begin position="29"/>
        <end position="54"/>
    </location>
</feature>
<dbReference type="InterPro" id="IPR004358">
    <property type="entry name" value="Sig_transdc_His_kin-like_C"/>
</dbReference>
<dbReference type="PROSITE" id="PS50109">
    <property type="entry name" value="HIS_KIN"/>
    <property type="match status" value="1"/>
</dbReference>
<dbReference type="Gene3D" id="1.10.287.130">
    <property type="match status" value="1"/>
</dbReference>
<evidence type="ECO:0000256" key="7">
    <source>
        <dbReference type="ARBA" id="ARBA00022840"/>
    </source>
</evidence>
<keyword evidence="5" id="KW-0547">Nucleotide-binding</keyword>
<dbReference type="GO" id="GO:0005524">
    <property type="term" value="F:ATP binding"/>
    <property type="evidence" value="ECO:0007669"/>
    <property type="project" value="UniProtKB-KW"/>
</dbReference>
<dbReference type="InterPro" id="IPR003661">
    <property type="entry name" value="HisK_dim/P_dom"/>
</dbReference>
<organism evidence="11 12">
    <name type="scientific">Dyella jiangningensis</name>
    <dbReference type="NCBI Taxonomy" id="1379159"/>
    <lineage>
        <taxon>Bacteria</taxon>
        <taxon>Pseudomonadati</taxon>
        <taxon>Pseudomonadota</taxon>
        <taxon>Gammaproteobacteria</taxon>
        <taxon>Lysobacterales</taxon>
        <taxon>Rhodanobacteraceae</taxon>
        <taxon>Dyella</taxon>
    </lineage>
</organism>
<dbReference type="InterPro" id="IPR005467">
    <property type="entry name" value="His_kinase_dom"/>
</dbReference>
<feature type="domain" description="Histidine kinase" evidence="10">
    <location>
        <begin position="215"/>
        <end position="426"/>
    </location>
</feature>
<dbReference type="GO" id="GO:0000155">
    <property type="term" value="F:phosphorelay sensor kinase activity"/>
    <property type="evidence" value="ECO:0007669"/>
    <property type="project" value="InterPro"/>
</dbReference>
<evidence type="ECO:0000313" key="11">
    <source>
        <dbReference type="EMBL" id="RAO77101.1"/>
    </source>
</evidence>
<evidence type="ECO:0000256" key="8">
    <source>
        <dbReference type="ARBA" id="ARBA00023012"/>
    </source>
</evidence>
<dbReference type="PANTHER" id="PTHR43065">
    <property type="entry name" value="SENSOR HISTIDINE KINASE"/>
    <property type="match status" value="1"/>
</dbReference>
<dbReference type="InterPro" id="IPR036097">
    <property type="entry name" value="HisK_dim/P_sf"/>
</dbReference>
<keyword evidence="3" id="KW-0597">Phosphoprotein</keyword>
<comment type="caution">
    <text evidence="11">The sequence shown here is derived from an EMBL/GenBank/DDBJ whole genome shotgun (WGS) entry which is preliminary data.</text>
</comment>
<dbReference type="Proteomes" id="UP000248926">
    <property type="component" value="Unassembled WGS sequence"/>
</dbReference>